<comment type="subcellular location">
    <subcellularLocation>
        <location evidence="1">Cell membrane</location>
        <topology evidence="1">Multi-pass membrane protein</topology>
    </subcellularLocation>
</comment>
<feature type="transmembrane region" description="Helical" evidence="7">
    <location>
        <begin position="230"/>
        <end position="253"/>
    </location>
</feature>
<evidence type="ECO:0000259" key="8">
    <source>
        <dbReference type="PROSITE" id="PS50850"/>
    </source>
</evidence>
<gene>
    <name evidence="9" type="primary">efpA</name>
    <name evidence="9" type="ORF">SULPSESMR1_02550</name>
</gene>
<dbReference type="Gene3D" id="1.20.1250.20">
    <property type="entry name" value="MFS general substrate transporter like domains"/>
    <property type="match status" value="1"/>
</dbReference>
<feature type="transmembrane region" description="Helical" evidence="7">
    <location>
        <begin position="174"/>
        <end position="192"/>
    </location>
</feature>
<feature type="transmembrane region" description="Helical" evidence="7">
    <location>
        <begin position="364"/>
        <end position="385"/>
    </location>
</feature>
<protein>
    <submittedName>
        <fullName evidence="9">Putative MFS-type transporter EfpA</fullName>
    </submittedName>
</protein>
<feature type="transmembrane region" description="Helical" evidence="7">
    <location>
        <begin position="86"/>
        <end position="104"/>
    </location>
</feature>
<dbReference type="PANTHER" id="PTHR42718">
    <property type="entry name" value="MAJOR FACILITATOR SUPERFAMILY MULTIDRUG TRANSPORTER MFSC"/>
    <property type="match status" value="1"/>
</dbReference>
<feature type="transmembrane region" description="Helical" evidence="7">
    <location>
        <begin position="431"/>
        <end position="451"/>
    </location>
</feature>
<proteinExistence type="predicted"/>
<evidence type="ECO:0000313" key="10">
    <source>
        <dbReference type="Proteomes" id="UP000199754"/>
    </source>
</evidence>
<evidence type="ECO:0000256" key="7">
    <source>
        <dbReference type="SAM" id="Phobius"/>
    </source>
</evidence>
<keyword evidence="4 7" id="KW-0812">Transmembrane</keyword>
<dbReference type="Pfam" id="PF07690">
    <property type="entry name" value="MFS_1"/>
    <property type="match status" value="1"/>
</dbReference>
<dbReference type="Proteomes" id="UP000199754">
    <property type="component" value="Chromosome"/>
</dbReference>
<feature type="transmembrane region" description="Helical" evidence="7">
    <location>
        <begin position="116"/>
        <end position="134"/>
    </location>
</feature>
<feature type="transmembrane region" description="Helical" evidence="7">
    <location>
        <begin position="146"/>
        <end position="168"/>
    </location>
</feature>
<dbReference type="Gene3D" id="1.20.1720.10">
    <property type="entry name" value="Multidrug resistance protein D"/>
    <property type="match status" value="1"/>
</dbReference>
<dbReference type="GO" id="GO:0005886">
    <property type="term" value="C:plasma membrane"/>
    <property type="evidence" value="ECO:0007669"/>
    <property type="project" value="UniProtKB-SubCell"/>
</dbReference>
<keyword evidence="2" id="KW-0813">Transport</keyword>
<reference evidence="9 10" key="1">
    <citation type="submission" date="2017-07" db="EMBL/GenBank/DDBJ databases">
        <title>Genome Sequence of Sulfitobacter pseudonitzschiae Strain SMR1 Isolated from a culture of the Diatom Skeletonema marinoi.</title>
        <authorList>
            <person name="Topel M."/>
            <person name="Pinder M.I.M."/>
            <person name="Johansson O.N."/>
            <person name="Kourtchenko O."/>
            <person name="Godhe A."/>
            <person name="Clarke A.K."/>
        </authorList>
    </citation>
    <scope>NUCLEOTIDE SEQUENCE [LARGE SCALE GENOMIC DNA]</scope>
    <source>
        <strain evidence="9 10">SMR1</strain>
    </source>
</reference>
<feature type="transmembrane region" description="Helical" evidence="7">
    <location>
        <begin position="338"/>
        <end position="358"/>
    </location>
</feature>
<feature type="transmembrane region" description="Helical" evidence="7">
    <location>
        <begin position="397"/>
        <end position="419"/>
    </location>
</feature>
<dbReference type="OrthoDB" id="9812221at2"/>
<dbReference type="InterPro" id="IPR020846">
    <property type="entry name" value="MFS_dom"/>
</dbReference>
<dbReference type="InterPro" id="IPR036259">
    <property type="entry name" value="MFS_trans_sf"/>
</dbReference>
<dbReference type="AlphaFoldDB" id="A0A221K3D3"/>
<feature type="transmembrane region" description="Helical" evidence="7">
    <location>
        <begin position="204"/>
        <end position="224"/>
    </location>
</feature>
<feature type="transmembrane region" description="Helical" evidence="7">
    <location>
        <begin position="309"/>
        <end position="331"/>
    </location>
</feature>
<name>A0A221K3D3_9RHOB</name>
<organism evidence="9 10">
    <name type="scientific">Pseudosulfitobacter pseudonitzschiae</name>
    <dbReference type="NCBI Taxonomy" id="1402135"/>
    <lineage>
        <taxon>Bacteria</taxon>
        <taxon>Pseudomonadati</taxon>
        <taxon>Pseudomonadota</taxon>
        <taxon>Alphaproteobacteria</taxon>
        <taxon>Rhodobacterales</taxon>
        <taxon>Roseobacteraceae</taxon>
        <taxon>Pseudosulfitobacter</taxon>
    </lineage>
</organism>
<dbReference type="GO" id="GO:0022857">
    <property type="term" value="F:transmembrane transporter activity"/>
    <property type="evidence" value="ECO:0007669"/>
    <property type="project" value="InterPro"/>
</dbReference>
<sequence length="459" mass="47436">MTISNTTNLPFASPRLAFPLLALVQAILIFTITLISVPLPLIGREFGLDTAELVLLQVSYGLPYSGLLLLGGGLSDRFGGTPVLHIGLWIFGLSSLGAALSTSFEQLVAMRAVQGMAAAMIAPAAVAHVAVLYPDAQDFDRAMARWGGVSVLGAAAGTVLSGVLTTWVSWRWMFAVPCVTVFVALVLRGRVFPVVQAHALQGRLDVLGAVLALLAFVSGGYALSMGSEHSWLSASVAGAGILAVLAMAGFVWWERRAALPLLPPDFFDDRRRVIGSLGILLAAASMGLVTFILALYLQDGPGWSPLATAMAMVPYLAVLVLGGVPATGAVLRLGAARAMVLGLCLAVVGLGLLSGFGPDYLAQILPGLVILPAGTSLMFASSAVLLTQGMAPERMGLAAGVMNTAMELGPTAGMAGFLAFTALRHELKDGWSLALMAAAGVALMIALYAALGQKERGNG</sequence>
<evidence type="ECO:0000256" key="2">
    <source>
        <dbReference type="ARBA" id="ARBA00022448"/>
    </source>
</evidence>
<evidence type="ECO:0000256" key="4">
    <source>
        <dbReference type="ARBA" id="ARBA00022692"/>
    </source>
</evidence>
<keyword evidence="5 7" id="KW-1133">Transmembrane helix</keyword>
<dbReference type="RefSeq" id="WP_089421141.1">
    <property type="nucleotide sequence ID" value="NZ_CP022415.1"/>
</dbReference>
<dbReference type="EMBL" id="CP022415">
    <property type="protein sequence ID" value="ASM73347.1"/>
    <property type="molecule type" value="Genomic_DNA"/>
</dbReference>
<evidence type="ECO:0000256" key="3">
    <source>
        <dbReference type="ARBA" id="ARBA00022475"/>
    </source>
</evidence>
<dbReference type="InterPro" id="IPR011701">
    <property type="entry name" value="MFS"/>
</dbReference>
<feature type="domain" description="Major facilitator superfamily (MFS) profile" evidence="8">
    <location>
        <begin position="17"/>
        <end position="457"/>
    </location>
</feature>
<dbReference type="KEGG" id="spse:SULPSESMR1_02550"/>
<dbReference type="PANTHER" id="PTHR42718:SF46">
    <property type="entry name" value="BLR6921 PROTEIN"/>
    <property type="match status" value="1"/>
</dbReference>
<evidence type="ECO:0000256" key="5">
    <source>
        <dbReference type="ARBA" id="ARBA00022989"/>
    </source>
</evidence>
<keyword evidence="3" id="KW-1003">Cell membrane</keyword>
<accession>A0A221K3D3</accession>
<dbReference type="PROSITE" id="PS50850">
    <property type="entry name" value="MFS"/>
    <property type="match status" value="1"/>
</dbReference>
<evidence type="ECO:0000256" key="6">
    <source>
        <dbReference type="ARBA" id="ARBA00023136"/>
    </source>
</evidence>
<keyword evidence="6 7" id="KW-0472">Membrane</keyword>
<evidence type="ECO:0000256" key="1">
    <source>
        <dbReference type="ARBA" id="ARBA00004651"/>
    </source>
</evidence>
<evidence type="ECO:0000313" key="9">
    <source>
        <dbReference type="EMBL" id="ASM73347.1"/>
    </source>
</evidence>
<feature type="transmembrane region" description="Helical" evidence="7">
    <location>
        <begin position="54"/>
        <end position="74"/>
    </location>
</feature>
<keyword evidence="10" id="KW-1185">Reference proteome</keyword>
<feature type="transmembrane region" description="Helical" evidence="7">
    <location>
        <begin position="20"/>
        <end position="42"/>
    </location>
</feature>
<dbReference type="SUPFAM" id="SSF103473">
    <property type="entry name" value="MFS general substrate transporter"/>
    <property type="match status" value="1"/>
</dbReference>
<feature type="transmembrane region" description="Helical" evidence="7">
    <location>
        <begin position="273"/>
        <end position="297"/>
    </location>
</feature>